<dbReference type="SUPFAM" id="SSF53098">
    <property type="entry name" value="Ribonuclease H-like"/>
    <property type="match status" value="1"/>
</dbReference>
<keyword evidence="2" id="KW-1185">Reference proteome</keyword>
<accession>A0AAV4QI14</accession>
<evidence type="ECO:0008006" key="3">
    <source>
        <dbReference type="Google" id="ProtNLM"/>
    </source>
</evidence>
<comment type="caution">
    <text evidence="1">The sequence shown here is derived from an EMBL/GenBank/DDBJ whole genome shotgun (WGS) entry which is preliminary data.</text>
</comment>
<dbReference type="AlphaFoldDB" id="A0AAV4QI14"/>
<evidence type="ECO:0000313" key="2">
    <source>
        <dbReference type="Proteomes" id="UP001054837"/>
    </source>
</evidence>
<dbReference type="PANTHER" id="PTHR47331">
    <property type="entry name" value="PHD-TYPE DOMAIN-CONTAINING PROTEIN"/>
    <property type="match status" value="1"/>
</dbReference>
<dbReference type="GO" id="GO:0003676">
    <property type="term" value="F:nucleic acid binding"/>
    <property type="evidence" value="ECO:0007669"/>
    <property type="project" value="InterPro"/>
</dbReference>
<proteinExistence type="predicted"/>
<organism evidence="1 2">
    <name type="scientific">Caerostris darwini</name>
    <dbReference type="NCBI Taxonomy" id="1538125"/>
    <lineage>
        <taxon>Eukaryota</taxon>
        <taxon>Metazoa</taxon>
        <taxon>Ecdysozoa</taxon>
        <taxon>Arthropoda</taxon>
        <taxon>Chelicerata</taxon>
        <taxon>Arachnida</taxon>
        <taxon>Araneae</taxon>
        <taxon>Araneomorphae</taxon>
        <taxon>Entelegynae</taxon>
        <taxon>Araneoidea</taxon>
        <taxon>Araneidae</taxon>
        <taxon>Caerostris</taxon>
    </lineage>
</organism>
<dbReference type="EMBL" id="BPLQ01004675">
    <property type="protein sequence ID" value="GIY09698.1"/>
    <property type="molecule type" value="Genomic_DNA"/>
</dbReference>
<dbReference type="InterPro" id="IPR036397">
    <property type="entry name" value="RNaseH_sf"/>
</dbReference>
<dbReference type="Gene3D" id="3.30.420.10">
    <property type="entry name" value="Ribonuclease H-like superfamily/Ribonuclease H"/>
    <property type="match status" value="1"/>
</dbReference>
<dbReference type="InterPro" id="IPR012337">
    <property type="entry name" value="RNaseH-like_sf"/>
</dbReference>
<gene>
    <name evidence="1" type="primary">AVEN_238335_1</name>
    <name evidence="1" type="ORF">CDAR_266781</name>
</gene>
<name>A0AAV4QI14_9ARAC</name>
<reference evidence="1 2" key="1">
    <citation type="submission" date="2021-06" db="EMBL/GenBank/DDBJ databases">
        <title>Caerostris darwini draft genome.</title>
        <authorList>
            <person name="Kono N."/>
            <person name="Arakawa K."/>
        </authorList>
    </citation>
    <scope>NUCLEOTIDE SEQUENCE [LARGE SCALE GENOMIC DNA]</scope>
</reference>
<dbReference type="Proteomes" id="UP001054837">
    <property type="component" value="Unassembled WGS sequence"/>
</dbReference>
<evidence type="ECO:0000313" key="1">
    <source>
        <dbReference type="EMBL" id="GIY09698.1"/>
    </source>
</evidence>
<protein>
    <recommendedName>
        <fullName evidence="3">Integrase zinc-binding domain-containing protein</fullName>
    </recommendedName>
</protein>
<sequence>MEKHEKNLRGFLMFEDEEGILRLNSRLINEEESKDFISPIILPSKHLAVRRFIAQEHLVSKHAGTLTLLTILRERFWIVKGKTTARNVIKEYLTCKRQKVKHLEVPFLPLPKDRTEVTAVFQVSGVDLAGPVLTKSKRKVWIVLFTCAVLRAVHLELIPSLGTNDFIQAMRRFIARRGRISVMYSDNGAGNRRKLAPVIKTIILGGRRGIALEAHRDFAEFSKENALNCFLCSIKKKESTLKSLLSMSCRLHFGIFFCKNFVTFYPNSAEYFKHCVAYVDAEYMTIQKKVFLHYTYVKSVRVKRCLV</sequence>